<name>A0ABS7Y3M0_9FLAO</name>
<proteinExistence type="predicted"/>
<feature type="non-terminal residue" evidence="1">
    <location>
        <position position="592"/>
    </location>
</feature>
<accession>A0ABS7Y3M0</accession>
<sequence>MPYETVADGDWSSESTWLYGNVWDIEDASQNKDWSIVLVKNDVTTSSSHTNLGLIVDTDKSLVVNGDNKIENTYYLELNGTLDLRDDSQLVQGLRSDLVTSAEGKVKRRQEGTSSQYRYNYWGSPLGSLGATPLTDNNTVGNNDNNSDFNLGMLKQPGGTDIEFTGALDAPGKISVFWLYTYINGVTYNDWGSMDANTPLGPGIGYTQKGTGVAGTEQQYLFEGKPNNGTIVIDVTDTGGSGSVPAVSKTDYLLGNPYPSALDLHQFIDDNAGVIDGTIQLWQQWSGDSHILNEYNGGYAQVNKTGSVRAYQFVGIEGANNGSQDGTKTPSRYLPVGQGFMVEVIADGEVMFNNGQRLFVKEADHDGTYNNGSIFFKNGTGQGKSQEGEDLMQTIRLEFSSVDGPQTRRELLLGFSDFTTEDFDYGYEAKNTEEGDDDLNLVFGDELMTIQAYSAITDDKAVPLKLTASGDYNYTIALTGTDNIDEGQQIYLRDNLTGEYHDLSSSEQPIEFSSEAGEHTDRFEVVFSQQSQTLSEMDQEIEDLRLYYAMGRKKIVVLNPNGVGIAQISVTNILGQRVYQNGNAYPGSYTEY</sequence>
<protein>
    <submittedName>
        <fullName evidence="1">Uncharacterized protein</fullName>
    </submittedName>
</protein>
<reference evidence="2" key="1">
    <citation type="submission" date="2023-07" db="EMBL/GenBank/DDBJ databases">
        <authorList>
            <person name="Yue Y."/>
        </authorList>
    </citation>
    <scope>NUCLEOTIDE SEQUENCE [LARGE SCALE GENOMIC DNA]</scope>
    <source>
        <strain evidence="2">2Y89</strain>
    </source>
</reference>
<keyword evidence="2" id="KW-1185">Reference proteome</keyword>
<organism evidence="1 2">
    <name type="scientific">Winogradskyella vincentii</name>
    <dbReference type="NCBI Taxonomy" id="2877122"/>
    <lineage>
        <taxon>Bacteria</taxon>
        <taxon>Pseudomonadati</taxon>
        <taxon>Bacteroidota</taxon>
        <taxon>Flavobacteriia</taxon>
        <taxon>Flavobacteriales</taxon>
        <taxon>Flavobacteriaceae</taxon>
        <taxon>Winogradskyella</taxon>
    </lineage>
</organism>
<gene>
    <name evidence="1" type="ORF">LBV24_14970</name>
</gene>
<comment type="caution">
    <text evidence="1">The sequence shown here is derived from an EMBL/GenBank/DDBJ whole genome shotgun (WGS) entry which is preliminary data.</text>
</comment>
<dbReference type="EMBL" id="JAIUJS010000022">
    <property type="protein sequence ID" value="MCA0154526.1"/>
    <property type="molecule type" value="Genomic_DNA"/>
</dbReference>
<evidence type="ECO:0000313" key="2">
    <source>
        <dbReference type="Proteomes" id="UP001198402"/>
    </source>
</evidence>
<dbReference type="Proteomes" id="UP001198402">
    <property type="component" value="Unassembled WGS sequence"/>
</dbReference>
<evidence type="ECO:0000313" key="1">
    <source>
        <dbReference type="EMBL" id="MCA0154526.1"/>
    </source>
</evidence>